<dbReference type="AlphaFoldDB" id="A0A7D9DBL0"/>
<dbReference type="OrthoDB" id="5590282at2759"/>
<evidence type="ECO:0000313" key="7">
    <source>
        <dbReference type="Proteomes" id="UP001152795"/>
    </source>
</evidence>
<comment type="caution">
    <text evidence="6">The sequence shown here is derived from an EMBL/GenBank/DDBJ whole genome shotgun (WGS) entry which is preliminary data.</text>
</comment>
<dbReference type="Pfam" id="PF00134">
    <property type="entry name" value="Cyclin_N"/>
    <property type="match status" value="1"/>
</dbReference>
<evidence type="ECO:0000256" key="2">
    <source>
        <dbReference type="ARBA" id="ARBA00023127"/>
    </source>
</evidence>
<dbReference type="InterPro" id="IPR036915">
    <property type="entry name" value="Cyclin-like_sf"/>
</dbReference>
<dbReference type="InterPro" id="IPR006671">
    <property type="entry name" value="Cyclin_N"/>
</dbReference>
<dbReference type="EMBL" id="CACRXK020000327">
    <property type="protein sequence ID" value="CAB3980819.1"/>
    <property type="molecule type" value="Genomic_DNA"/>
</dbReference>
<keyword evidence="3" id="KW-0131">Cell cycle</keyword>
<dbReference type="FunFam" id="1.10.472.10:FF:000001">
    <property type="entry name" value="G2/mitotic-specific cyclin"/>
    <property type="match status" value="1"/>
</dbReference>
<feature type="region of interest" description="Disordered" evidence="5">
    <location>
        <begin position="377"/>
        <end position="405"/>
    </location>
</feature>
<comment type="similarity">
    <text evidence="4">Belongs to the cyclin family.</text>
</comment>
<feature type="region of interest" description="Disordered" evidence="5">
    <location>
        <begin position="1"/>
        <end position="55"/>
    </location>
</feature>
<dbReference type="InterPro" id="IPR004367">
    <property type="entry name" value="Cyclin_C-dom"/>
</dbReference>
<evidence type="ECO:0000256" key="4">
    <source>
        <dbReference type="RuleBase" id="RU000383"/>
    </source>
</evidence>
<dbReference type="Proteomes" id="UP001152795">
    <property type="component" value="Unassembled WGS sequence"/>
</dbReference>
<dbReference type="Pfam" id="PF02984">
    <property type="entry name" value="Cyclin_C"/>
    <property type="match status" value="1"/>
</dbReference>
<reference evidence="6" key="1">
    <citation type="submission" date="2020-04" db="EMBL/GenBank/DDBJ databases">
        <authorList>
            <person name="Alioto T."/>
            <person name="Alioto T."/>
            <person name="Gomez Garrido J."/>
        </authorList>
    </citation>
    <scope>NUCLEOTIDE SEQUENCE</scope>
    <source>
        <strain evidence="6">A484AB</strain>
    </source>
</reference>
<keyword evidence="2 4" id="KW-0195">Cyclin</keyword>
<dbReference type="SMART" id="SM00385">
    <property type="entry name" value="CYCLIN"/>
    <property type="match status" value="1"/>
</dbReference>
<keyword evidence="7" id="KW-1185">Reference proteome</keyword>
<sequence length="405" mass="46034">MSCTTRSAILRARKNSESERETRNSRKRKKLNSSWCDAGQKDKNNASEGSGNTERIQKENDQSLDVSQVPSMPVDCPQLSCMTFSFPRHCDDSRTPLPILNWADSEDFWTFLKDKDREYPKFGQYMGHHPSLQPKMRTILLDWLIEVCEVYRLHRETFHLAASYVDRYLKVKGDIQKSRLQLVGVTALFIASKLEEIYPPKLSEFSYVTDGACTDDEILMQELVMLKALDWKLTPLTINTWLRIYLQLRSYKQDEKAALFLTPVFSGKDLVQAAKLLDLCVLDLESLDFPNRILAAAALHHTVSTDITKVTDIAWPDLFPCIQWMKPFAAAVQEQGTVNIRLFEKVPPEDCPNVQTHTNSLNLLAEAVAHKNEYVPAPLSRRSPPSPAFGVLTPPSSTKKGKTSR</sequence>
<organism evidence="6 7">
    <name type="scientific">Paramuricea clavata</name>
    <name type="common">Red gorgonian</name>
    <name type="synonym">Violescent sea-whip</name>
    <dbReference type="NCBI Taxonomy" id="317549"/>
    <lineage>
        <taxon>Eukaryota</taxon>
        <taxon>Metazoa</taxon>
        <taxon>Cnidaria</taxon>
        <taxon>Anthozoa</taxon>
        <taxon>Octocorallia</taxon>
        <taxon>Malacalcyonacea</taxon>
        <taxon>Plexauridae</taxon>
        <taxon>Paramuricea</taxon>
    </lineage>
</organism>
<dbReference type="PANTHER" id="PTHR10177">
    <property type="entry name" value="CYCLINS"/>
    <property type="match status" value="1"/>
</dbReference>
<dbReference type="InterPro" id="IPR013763">
    <property type="entry name" value="Cyclin-like_dom"/>
</dbReference>
<protein>
    <submittedName>
        <fullName evidence="6">G1 S-specific cyclin-E1 isoform X1</fullName>
    </submittedName>
</protein>
<dbReference type="GO" id="GO:0051301">
    <property type="term" value="P:cell division"/>
    <property type="evidence" value="ECO:0007669"/>
    <property type="project" value="UniProtKB-KW"/>
</dbReference>
<keyword evidence="1" id="KW-0132">Cell division</keyword>
<feature type="compositionally biased region" description="Basic and acidic residues" evidence="5">
    <location>
        <begin position="14"/>
        <end position="24"/>
    </location>
</feature>
<dbReference type="Gene3D" id="1.10.472.10">
    <property type="entry name" value="Cyclin-like"/>
    <property type="match status" value="2"/>
</dbReference>
<proteinExistence type="inferred from homology"/>
<evidence type="ECO:0000256" key="5">
    <source>
        <dbReference type="SAM" id="MobiDB-lite"/>
    </source>
</evidence>
<dbReference type="CDD" id="cd20520">
    <property type="entry name" value="CYCLIN_CCNE_rpt2"/>
    <property type="match status" value="1"/>
</dbReference>
<evidence type="ECO:0000256" key="1">
    <source>
        <dbReference type="ARBA" id="ARBA00022618"/>
    </source>
</evidence>
<accession>A0A7D9DBL0</accession>
<dbReference type="CDD" id="cd20519">
    <property type="entry name" value="CYCLIN_CCNE_rpt1"/>
    <property type="match status" value="1"/>
</dbReference>
<dbReference type="InterPro" id="IPR039361">
    <property type="entry name" value="Cyclin"/>
</dbReference>
<evidence type="ECO:0000313" key="6">
    <source>
        <dbReference type="EMBL" id="CAB3980819.1"/>
    </source>
</evidence>
<dbReference type="SMART" id="SM01332">
    <property type="entry name" value="Cyclin_C"/>
    <property type="match status" value="1"/>
</dbReference>
<gene>
    <name evidence="6" type="ORF">PACLA_8A007169</name>
</gene>
<name>A0A7D9DBL0_PARCT</name>
<dbReference type="SUPFAM" id="SSF47954">
    <property type="entry name" value="Cyclin-like"/>
    <property type="match status" value="2"/>
</dbReference>
<evidence type="ECO:0000256" key="3">
    <source>
        <dbReference type="ARBA" id="ARBA00023306"/>
    </source>
</evidence>